<dbReference type="InterPro" id="IPR003119">
    <property type="entry name" value="SAP_A"/>
</dbReference>
<evidence type="ECO:0000256" key="6">
    <source>
        <dbReference type="ARBA" id="ARBA00023180"/>
    </source>
</evidence>
<dbReference type="Proteomes" id="UP001209878">
    <property type="component" value="Unassembled WGS sequence"/>
</dbReference>
<evidence type="ECO:0000256" key="7">
    <source>
        <dbReference type="SAM" id="SignalP"/>
    </source>
</evidence>
<evidence type="ECO:0000256" key="4">
    <source>
        <dbReference type="ARBA" id="ARBA00022737"/>
    </source>
</evidence>
<evidence type="ECO:0000256" key="5">
    <source>
        <dbReference type="ARBA" id="ARBA00023157"/>
    </source>
</evidence>
<dbReference type="Gene3D" id="1.10.225.10">
    <property type="entry name" value="Saposin-like"/>
    <property type="match status" value="6"/>
</dbReference>
<evidence type="ECO:0000313" key="11">
    <source>
        <dbReference type="Proteomes" id="UP001209878"/>
    </source>
</evidence>
<dbReference type="GO" id="GO:0005764">
    <property type="term" value="C:lysosome"/>
    <property type="evidence" value="ECO:0007669"/>
    <property type="project" value="InterPro"/>
</dbReference>
<feature type="domain" description="Saposin B-type" evidence="8">
    <location>
        <begin position="390"/>
        <end position="471"/>
    </location>
</feature>
<evidence type="ECO:0000313" key="10">
    <source>
        <dbReference type="EMBL" id="KAK2189195.1"/>
    </source>
</evidence>
<dbReference type="InterPro" id="IPR008138">
    <property type="entry name" value="SapB_2"/>
</dbReference>
<dbReference type="PROSITE" id="PS50015">
    <property type="entry name" value="SAP_B"/>
    <property type="match status" value="6"/>
</dbReference>
<accession>A0AAD9P6X8</accession>
<keyword evidence="2" id="KW-0964">Secreted</keyword>
<feature type="domain" description="Saposin A-type" evidence="9">
    <location>
        <begin position="15"/>
        <end position="55"/>
    </location>
</feature>
<dbReference type="InterPro" id="IPR048593">
    <property type="entry name" value="AOAH_Saposin_N"/>
</dbReference>
<evidence type="ECO:0000256" key="2">
    <source>
        <dbReference type="ARBA" id="ARBA00022525"/>
    </source>
</evidence>
<dbReference type="GO" id="GO:0005576">
    <property type="term" value="C:extracellular region"/>
    <property type="evidence" value="ECO:0007669"/>
    <property type="project" value="UniProtKB-SubCell"/>
</dbReference>
<keyword evidence="4" id="KW-0677">Repeat</keyword>
<keyword evidence="11" id="KW-1185">Reference proteome</keyword>
<proteinExistence type="predicted"/>
<feature type="domain" description="Saposin A-type" evidence="9">
    <location>
        <begin position="688"/>
        <end position="725"/>
    </location>
</feature>
<gene>
    <name evidence="10" type="ORF">NP493_113g01062</name>
</gene>
<dbReference type="AlphaFoldDB" id="A0AAD9P6X8"/>
<evidence type="ECO:0000259" key="8">
    <source>
        <dbReference type="PROSITE" id="PS50015"/>
    </source>
</evidence>
<dbReference type="InterPro" id="IPR051428">
    <property type="entry name" value="Sphingo_Act-Surfact_Prot"/>
</dbReference>
<name>A0AAD9P6X8_RIDPI</name>
<feature type="domain" description="Saposin B-type" evidence="8">
    <location>
        <begin position="587"/>
        <end position="668"/>
    </location>
</feature>
<feature type="domain" description="Saposin B-type" evidence="8">
    <location>
        <begin position="280"/>
        <end position="361"/>
    </location>
</feature>
<dbReference type="InterPro" id="IPR007856">
    <property type="entry name" value="SapB_1"/>
</dbReference>
<feature type="domain" description="Saposin B-type" evidence="8">
    <location>
        <begin position="481"/>
        <end position="562"/>
    </location>
</feature>
<keyword evidence="3 7" id="KW-0732">Signal</keyword>
<dbReference type="InterPro" id="IPR011001">
    <property type="entry name" value="Saposin-like"/>
</dbReference>
<protein>
    <recommendedName>
        <fullName evidence="12">Prosaposin</fullName>
    </recommendedName>
</protein>
<comment type="caution">
    <text evidence="10">The sequence shown here is derived from an EMBL/GenBank/DDBJ whole genome shotgun (WGS) entry which is preliminary data.</text>
</comment>
<dbReference type="PROSITE" id="PS51110">
    <property type="entry name" value="SAP_A"/>
    <property type="match status" value="2"/>
</dbReference>
<dbReference type="GO" id="GO:0016020">
    <property type="term" value="C:membrane"/>
    <property type="evidence" value="ECO:0007669"/>
    <property type="project" value="GOC"/>
</dbReference>
<keyword evidence="5" id="KW-1015">Disulfide bond</keyword>
<feature type="domain" description="Saposin B-type" evidence="8">
    <location>
        <begin position="174"/>
        <end position="256"/>
    </location>
</feature>
<dbReference type="SMART" id="SM00741">
    <property type="entry name" value="SapB"/>
    <property type="match status" value="6"/>
</dbReference>
<dbReference type="Pfam" id="PF03489">
    <property type="entry name" value="SapB_2"/>
    <property type="match status" value="5"/>
</dbReference>
<keyword evidence="6" id="KW-0325">Glycoprotein</keyword>
<feature type="chain" id="PRO_5042198579" description="Prosaposin" evidence="7">
    <location>
        <begin position="16"/>
        <end position="725"/>
    </location>
</feature>
<dbReference type="SUPFAM" id="SSF47862">
    <property type="entry name" value="Saposin"/>
    <property type="match status" value="5"/>
</dbReference>
<dbReference type="EMBL" id="JAODUO010000112">
    <property type="protein sequence ID" value="KAK2189195.1"/>
    <property type="molecule type" value="Genomic_DNA"/>
</dbReference>
<dbReference type="PANTHER" id="PTHR11480:SF3">
    <property type="entry name" value="BCDNA.GH08312"/>
    <property type="match status" value="1"/>
</dbReference>
<sequence length="725" mass="80678">MKLYILFGIIAYAAAVPLDGHCEWGESHWCSDLAVAKKCGALQHCMTTVWSKQILPKDGSEECLFCETIIAEVRKMLDDRQTVDQIQKMLMQVCDVIPSKKIEAKCKSVVQNDLPDLMSTISARLDPQMVCALLGLCSGLEDMVHHPEPDNSTPVVSTSSYCPFKKFREAKADPSKVCTDCKTLIKDLRDTLTSKTTEKQIEKYLEDYICAGLPGSLTDMCNKEVESYVPMVMSMLQAQINPDQICQALCLCKSTAKGRALLATFRLQMSPLYTMNKVESTSACIVCKTVFAELQTLDRDPATQKKVIRVIKEKLCSRLGSMAAVCIVTVDKYASDIFELLVNELDPETRCHALGFCKADTNVISNASTLTRLAMPKMPVTAPAVPKVKTTSTCVMCEFVIREIDSLLADNATETQIIQALDKVCGLMPDTIKAECIQFVDEYGKAIIAMLEQQLDPKEVCTALGLCSSLVVSNKTDRVEDRPECLVCQVVAFYLDVMLGRNRSTEAIEKALETVCDVLPESYAKQCEVFVQKYTASIIIIIEEFAQPRVICTRLGLCDGPSEETPERLTDSVDSSNTDQADRRLEKGEYCGVCEVVIQYLDSLLENNRTVANIEKYLEIVCNFLPKDYRKQCVDMIDKYGAGIIILIEEVADPKVICTKLGLCEASESNETVKMLELQPASYKKDEPLLGADRCTWGPSYWCDNIDNAKKCNAVEHCKAHVWKN</sequence>
<reference evidence="10" key="1">
    <citation type="journal article" date="2023" name="Mol. Biol. Evol.">
        <title>Third-Generation Sequencing Reveals the Adaptive Role of the Epigenome in Three Deep-Sea Polychaetes.</title>
        <authorList>
            <person name="Perez M."/>
            <person name="Aroh O."/>
            <person name="Sun Y."/>
            <person name="Lan Y."/>
            <person name="Juniper S.K."/>
            <person name="Young C.R."/>
            <person name="Angers B."/>
            <person name="Qian P.Y."/>
        </authorList>
    </citation>
    <scope>NUCLEOTIDE SEQUENCE</scope>
    <source>
        <strain evidence="10">R07B-5</strain>
    </source>
</reference>
<evidence type="ECO:0000259" key="9">
    <source>
        <dbReference type="PROSITE" id="PS51110"/>
    </source>
</evidence>
<dbReference type="InterPro" id="IPR008139">
    <property type="entry name" value="SaposinB_dom"/>
</dbReference>
<evidence type="ECO:0000256" key="3">
    <source>
        <dbReference type="ARBA" id="ARBA00022729"/>
    </source>
</evidence>
<evidence type="ECO:0000256" key="1">
    <source>
        <dbReference type="ARBA" id="ARBA00004613"/>
    </source>
</evidence>
<evidence type="ECO:0008006" key="12">
    <source>
        <dbReference type="Google" id="ProtNLM"/>
    </source>
</evidence>
<dbReference type="GO" id="GO:0006665">
    <property type="term" value="P:sphingolipid metabolic process"/>
    <property type="evidence" value="ECO:0007669"/>
    <property type="project" value="InterPro"/>
</dbReference>
<feature type="signal peptide" evidence="7">
    <location>
        <begin position="1"/>
        <end position="15"/>
    </location>
</feature>
<organism evidence="10 11">
    <name type="scientific">Ridgeia piscesae</name>
    <name type="common">Tubeworm</name>
    <dbReference type="NCBI Taxonomy" id="27915"/>
    <lineage>
        <taxon>Eukaryota</taxon>
        <taxon>Metazoa</taxon>
        <taxon>Spiralia</taxon>
        <taxon>Lophotrochozoa</taxon>
        <taxon>Annelida</taxon>
        <taxon>Polychaeta</taxon>
        <taxon>Sedentaria</taxon>
        <taxon>Canalipalpata</taxon>
        <taxon>Sabellida</taxon>
        <taxon>Siboglinidae</taxon>
        <taxon>Ridgeia</taxon>
    </lineage>
</organism>
<dbReference type="PANTHER" id="PTHR11480">
    <property type="entry name" value="SAPOSIN-RELATED"/>
    <property type="match status" value="1"/>
</dbReference>
<comment type="subcellular location">
    <subcellularLocation>
        <location evidence="1">Secreted</location>
    </subcellularLocation>
</comment>
<dbReference type="FunFam" id="1.10.225.10:FF:000002">
    <property type="entry name" value="prosaposin isoform X2"/>
    <property type="match status" value="3"/>
</dbReference>
<dbReference type="Pfam" id="PF02199">
    <property type="entry name" value="SapA"/>
    <property type="match status" value="2"/>
</dbReference>
<dbReference type="PRINTS" id="PR01797">
    <property type="entry name" value="SAPOSIN"/>
</dbReference>
<dbReference type="InterPro" id="IPR008373">
    <property type="entry name" value="Saposin"/>
</dbReference>
<dbReference type="Pfam" id="PF05184">
    <property type="entry name" value="SapB_1"/>
    <property type="match status" value="5"/>
</dbReference>
<dbReference type="Pfam" id="PF20825">
    <property type="entry name" value="Saposin"/>
    <property type="match status" value="1"/>
</dbReference>
<feature type="domain" description="Saposin B-type" evidence="8">
    <location>
        <begin position="59"/>
        <end position="141"/>
    </location>
</feature>
<dbReference type="SMART" id="SM00162">
    <property type="entry name" value="SAPA"/>
    <property type="match status" value="2"/>
</dbReference>